<feature type="region of interest" description="Disordered" evidence="1">
    <location>
        <begin position="1"/>
        <end position="33"/>
    </location>
</feature>
<dbReference type="Gene3D" id="3.40.50.410">
    <property type="entry name" value="von Willebrand factor, type A domain"/>
    <property type="match status" value="1"/>
</dbReference>
<gene>
    <name evidence="3" type="ORF">GPM918_LOCUS27661</name>
    <name evidence="2" type="ORF">OVA965_LOCUS19281</name>
    <name evidence="5" type="ORF">SRO942_LOCUS28019</name>
    <name evidence="4" type="ORF">TMI583_LOCUS19294</name>
</gene>
<evidence type="ECO:0000313" key="6">
    <source>
        <dbReference type="Proteomes" id="UP000663829"/>
    </source>
</evidence>
<dbReference type="EMBL" id="CAJOBC010028887">
    <property type="protein sequence ID" value="CAF4080532.1"/>
    <property type="molecule type" value="Genomic_DNA"/>
</dbReference>
<feature type="compositionally biased region" description="Basic and acidic residues" evidence="1">
    <location>
        <begin position="22"/>
        <end position="32"/>
    </location>
</feature>
<protein>
    <recommendedName>
        <fullName evidence="7">VWFA domain-containing protein</fullName>
    </recommendedName>
</protein>
<name>A0A815CQ45_9BILA</name>
<evidence type="ECO:0000313" key="5">
    <source>
        <dbReference type="EMBL" id="CAF4080532.1"/>
    </source>
</evidence>
<dbReference type="PANTHER" id="PTHR34706">
    <property type="entry name" value="SLR1338 PROTEIN"/>
    <property type="match status" value="1"/>
</dbReference>
<evidence type="ECO:0000313" key="4">
    <source>
        <dbReference type="EMBL" id="CAF3862134.1"/>
    </source>
</evidence>
<accession>A0A815CQ45</accession>
<dbReference type="Proteomes" id="UP000663829">
    <property type="component" value="Unassembled WGS sequence"/>
</dbReference>
<dbReference type="AlphaFoldDB" id="A0A815CQ45"/>
<keyword evidence="6" id="KW-1185">Reference proteome</keyword>
<organism evidence="3 6">
    <name type="scientific">Didymodactylos carnosus</name>
    <dbReference type="NCBI Taxonomy" id="1234261"/>
    <lineage>
        <taxon>Eukaryota</taxon>
        <taxon>Metazoa</taxon>
        <taxon>Spiralia</taxon>
        <taxon>Gnathifera</taxon>
        <taxon>Rotifera</taxon>
        <taxon>Eurotatoria</taxon>
        <taxon>Bdelloidea</taxon>
        <taxon>Philodinida</taxon>
        <taxon>Philodinidae</taxon>
        <taxon>Didymodactylos</taxon>
    </lineage>
</organism>
<proteinExistence type="predicted"/>
<comment type="caution">
    <text evidence="3">The sequence shown here is derived from an EMBL/GenBank/DDBJ whole genome shotgun (WGS) entry which is preliminary data.</text>
</comment>
<evidence type="ECO:0000313" key="3">
    <source>
        <dbReference type="EMBL" id="CAF1283254.1"/>
    </source>
</evidence>
<evidence type="ECO:0008006" key="7">
    <source>
        <dbReference type="Google" id="ProtNLM"/>
    </source>
</evidence>
<reference evidence="3" key="1">
    <citation type="submission" date="2021-02" db="EMBL/GenBank/DDBJ databases">
        <authorList>
            <person name="Nowell W R."/>
        </authorList>
    </citation>
    <scope>NUCLEOTIDE SEQUENCE</scope>
</reference>
<dbReference type="Proteomes" id="UP000681722">
    <property type="component" value="Unassembled WGS sequence"/>
</dbReference>
<dbReference type="EMBL" id="CAJNOQ010011705">
    <property type="protein sequence ID" value="CAF1283254.1"/>
    <property type="molecule type" value="Genomic_DNA"/>
</dbReference>
<dbReference type="Proteomes" id="UP000677228">
    <property type="component" value="Unassembled WGS sequence"/>
</dbReference>
<dbReference type="Proteomes" id="UP000682733">
    <property type="component" value="Unassembled WGS sequence"/>
</dbReference>
<dbReference type="OrthoDB" id="10049308at2759"/>
<evidence type="ECO:0000256" key="1">
    <source>
        <dbReference type="SAM" id="MobiDB-lite"/>
    </source>
</evidence>
<evidence type="ECO:0000313" key="2">
    <source>
        <dbReference type="EMBL" id="CAF1100772.1"/>
    </source>
</evidence>
<dbReference type="InterPro" id="IPR036465">
    <property type="entry name" value="vWFA_dom_sf"/>
</dbReference>
<dbReference type="SUPFAM" id="SSF53300">
    <property type="entry name" value="vWA-like"/>
    <property type="match status" value="1"/>
</dbReference>
<dbReference type="EMBL" id="CAJNOK010009879">
    <property type="protein sequence ID" value="CAF1100772.1"/>
    <property type="molecule type" value="Genomic_DNA"/>
</dbReference>
<sequence>MEPKFATATLSSLNSTSTGQEAMDRTGSDFEHPVQPQSARLVDLRLRELAYKYEIPEETVELLRPLSNFEIVLLCDDSGSMKTPVDGTGKTRWDELRSVVKIVLEIGCIFDSNGLDLFFLNRESFRNIRDLGQVDQAFIAPPAGYTPLVPVLRKILQLPVTRPNDSKKLLIFIATDGEPTDERGKPNVDELQHVMNDERYSDTTHVMFLVCTDDAASVNYLRQWDQTMKNVDVTDDFRTERELIRRKNGANHPFSLSDYIAKALVGAVNRQIDVLDDLPQANNGDGQ</sequence>
<dbReference type="PANTHER" id="PTHR34706:SF1">
    <property type="entry name" value="VWFA DOMAIN-CONTAINING PROTEIN"/>
    <property type="match status" value="1"/>
</dbReference>
<dbReference type="EMBL" id="CAJOBA010009898">
    <property type="protein sequence ID" value="CAF3862134.1"/>
    <property type="molecule type" value="Genomic_DNA"/>
</dbReference>
<feature type="compositionally biased region" description="Low complexity" evidence="1">
    <location>
        <begin position="1"/>
        <end position="18"/>
    </location>
</feature>